<organism evidence="1 2">
    <name type="scientific">Paludisphaera borealis</name>
    <dbReference type="NCBI Taxonomy" id="1387353"/>
    <lineage>
        <taxon>Bacteria</taxon>
        <taxon>Pseudomonadati</taxon>
        <taxon>Planctomycetota</taxon>
        <taxon>Planctomycetia</taxon>
        <taxon>Isosphaerales</taxon>
        <taxon>Isosphaeraceae</taxon>
        <taxon>Paludisphaera</taxon>
    </lineage>
</organism>
<dbReference type="Proteomes" id="UP000186309">
    <property type="component" value="Chromosome"/>
</dbReference>
<evidence type="ECO:0000313" key="1">
    <source>
        <dbReference type="EMBL" id="APW62239.1"/>
    </source>
</evidence>
<name>A0A1U7CTL1_9BACT</name>
<dbReference type="RefSeq" id="WP_076348196.1">
    <property type="nucleotide sequence ID" value="NZ_CP019082.1"/>
</dbReference>
<proteinExistence type="predicted"/>
<accession>A0A1U7CTL1</accession>
<sequence>MPSRRYLSWLSPTRITLGILGLGYLAILSLSLADRWKQTGYVPADLVWTADEVQKAEAAKLAAADSFHRLSKAKERVQAELNAIQALTPRKEPEPGSPEAFHSVTEGLLRKAQSAGNESGNLARRVRSFLINERESYNSIYERIVALFDSRPEQGEDAEKSLKHAHDESLEALPTLMKEAWPNLPPKEQAERLRIAALILDGEYQDRLRDYYLAEAHVASDKQLKAINAKYLGQESPEKPQ</sequence>
<evidence type="ECO:0000313" key="2">
    <source>
        <dbReference type="Proteomes" id="UP000186309"/>
    </source>
</evidence>
<reference evidence="2" key="1">
    <citation type="submission" date="2016-12" db="EMBL/GenBank/DDBJ databases">
        <title>Comparative genomics of four Isosphaeraceae planctomycetes: a common pool of plasmids and glycoside hydrolase genes.</title>
        <authorList>
            <person name="Ivanova A."/>
        </authorList>
    </citation>
    <scope>NUCLEOTIDE SEQUENCE [LARGE SCALE GENOMIC DNA]</scope>
    <source>
        <strain evidence="2">PX4</strain>
    </source>
</reference>
<dbReference type="AlphaFoldDB" id="A0A1U7CTL1"/>
<protein>
    <submittedName>
        <fullName evidence="1">Uncharacterized protein</fullName>
    </submittedName>
</protein>
<dbReference type="EMBL" id="CP019082">
    <property type="protein sequence ID" value="APW62239.1"/>
    <property type="molecule type" value="Genomic_DNA"/>
</dbReference>
<dbReference type="STRING" id="1387353.BSF38_03775"/>
<keyword evidence="2" id="KW-1185">Reference proteome</keyword>
<gene>
    <name evidence="1" type="ORF">BSF38_03775</name>
</gene>
<dbReference type="KEGG" id="pbor:BSF38_03775"/>